<keyword evidence="4" id="KW-1185">Reference proteome</keyword>
<organism evidence="3 4">
    <name type="scientific">Triplophysa rosa</name>
    <name type="common">Cave loach</name>
    <dbReference type="NCBI Taxonomy" id="992332"/>
    <lineage>
        <taxon>Eukaryota</taxon>
        <taxon>Metazoa</taxon>
        <taxon>Chordata</taxon>
        <taxon>Craniata</taxon>
        <taxon>Vertebrata</taxon>
        <taxon>Euteleostomi</taxon>
        <taxon>Actinopterygii</taxon>
        <taxon>Neopterygii</taxon>
        <taxon>Teleostei</taxon>
        <taxon>Ostariophysi</taxon>
        <taxon>Cypriniformes</taxon>
        <taxon>Nemacheilidae</taxon>
        <taxon>Triplophysa</taxon>
    </lineage>
</organism>
<sequence>MTYKHTEREKQQQIHQRNTQDMKKMAQTLYFSLLVIALCSLSEGIQRRYHYINMMKTWTEAQRYCRENYTDLATVHNINDMNELKNTVNNSQWYVWIGLKRTGVYQWKWSLGGPVKYLNWETEPSDHTNNCAVMRNGAWRQQDCDVASQFICYNDSSKAYIIDTSSKTWRDAQSFCRQHHTDLIKVRNQTDNQLIHNIINDPQRSVWIGLFSDSWEWSDNTDSAFRYWNAGEPNAGGSDPQCTDITMSAQGQWNDAACHYYRCFVCHEDELILIQKNLSWTEAVRYCRENHVDLVSVDSQEIQLMVTVVLHQASSAEVWLGLHYYCLMNLWIWVRGEVVCYQNWAPGVQIQLNDCGGEHRAGAVQSEGDQKWISLPRSHKLNFICRRKDST</sequence>
<feature type="domain" description="C-type lectin" evidence="2">
    <location>
        <begin position="49"/>
        <end position="153"/>
    </location>
</feature>
<comment type="caution">
    <text evidence="3">The sequence shown here is derived from an EMBL/GenBank/DDBJ whole genome shotgun (WGS) entry which is preliminary data.</text>
</comment>
<dbReference type="PROSITE" id="PS00615">
    <property type="entry name" value="C_TYPE_LECTIN_1"/>
    <property type="match status" value="1"/>
</dbReference>
<dbReference type="PANTHER" id="PTHR45784">
    <property type="entry name" value="C-TYPE LECTIN DOMAIN FAMILY 20 MEMBER A-RELATED"/>
    <property type="match status" value="1"/>
</dbReference>
<gene>
    <name evidence="3" type="ORF">IRJ41_002367</name>
</gene>
<dbReference type="InterPro" id="IPR016186">
    <property type="entry name" value="C-type_lectin-like/link_sf"/>
</dbReference>
<evidence type="ECO:0000313" key="3">
    <source>
        <dbReference type="EMBL" id="KAI7791630.1"/>
    </source>
</evidence>
<dbReference type="InterPro" id="IPR016187">
    <property type="entry name" value="CTDL_fold"/>
</dbReference>
<feature type="domain" description="C-type lectin" evidence="2">
    <location>
        <begin position="259"/>
        <end position="386"/>
    </location>
</feature>
<dbReference type="SUPFAM" id="SSF56436">
    <property type="entry name" value="C-type lectin-like"/>
    <property type="match status" value="3"/>
</dbReference>
<dbReference type="InterPro" id="IPR001304">
    <property type="entry name" value="C-type_lectin-like"/>
</dbReference>
<reference evidence="3" key="1">
    <citation type="submission" date="2021-02" db="EMBL/GenBank/DDBJ databases">
        <title>Comparative genomics reveals that relaxation of natural selection precedes convergent phenotypic evolution of cavefish.</title>
        <authorList>
            <person name="Peng Z."/>
        </authorList>
    </citation>
    <scope>NUCLEOTIDE SEQUENCE</scope>
    <source>
        <tissue evidence="3">Muscle</tissue>
    </source>
</reference>
<name>A0A9W7T6M7_TRIRA</name>
<protein>
    <submittedName>
        <fullName evidence="3">Lectin C-type domain containing</fullName>
    </submittedName>
</protein>
<dbReference type="Gene3D" id="3.10.100.10">
    <property type="entry name" value="Mannose-Binding Protein A, subunit A"/>
    <property type="match status" value="3"/>
</dbReference>
<proteinExistence type="predicted"/>
<dbReference type="EMBL" id="JAFHDT010000024">
    <property type="protein sequence ID" value="KAI7791630.1"/>
    <property type="molecule type" value="Genomic_DNA"/>
</dbReference>
<keyword evidence="1" id="KW-1015">Disulfide bond</keyword>
<evidence type="ECO:0000313" key="4">
    <source>
        <dbReference type="Proteomes" id="UP001059041"/>
    </source>
</evidence>
<accession>A0A9W7T6M7</accession>
<dbReference type="InterPro" id="IPR018378">
    <property type="entry name" value="C-type_lectin_CS"/>
</dbReference>
<feature type="domain" description="C-type lectin" evidence="2">
    <location>
        <begin position="155"/>
        <end position="267"/>
    </location>
</feature>
<evidence type="ECO:0000256" key="1">
    <source>
        <dbReference type="ARBA" id="ARBA00023157"/>
    </source>
</evidence>
<dbReference type="PROSITE" id="PS50041">
    <property type="entry name" value="C_TYPE_LECTIN_2"/>
    <property type="match status" value="3"/>
</dbReference>
<dbReference type="PANTHER" id="PTHR45784:SF3">
    <property type="entry name" value="C-TYPE LECTIN DOMAIN FAMILY 4 MEMBER K-LIKE-RELATED"/>
    <property type="match status" value="1"/>
</dbReference>
<dbReference type="Proteomes" id="UP001059041">
    <property type="component" value="Linkage Group LG24"/>
</dbReference>
<dbReference type="Pfam" id="PF00059">
    <property type="entry name" value="Lectin_C"/>
    <property type="match status" value="3"/>
</dbReference>
<dbReference type="CDD" id="cd00037">
    <property type="entry name" value="CLECT"/>
    <property type="match status" value="1"/>
</dbReference>
<dbReference type="SMART" id="SM00034">
    <property type="entry name" value="CLECT"/>
    <property type="match status" value="3"/>
</dbReference>
<evidence type="ECO:0000259" key="2">
    <source>
        <dbReference type="PROSITE" id="PS50041"/>
    </source>
</evidence>
<dbReference type="AlphaFoldDB" id="A0A9W7T6M7"/>